<proteinExistence type="predicted"/>
<protein>
    <submittedName>
        <fullName evidence="1">Uncharacterized protein</fullName>
    </submittedName>
</protein>
<keyword evidence="2" id="KW-1185">Reference proteome</keyword>
<evidence type="ECO:0000313" key="2">
    <source>
        <dbReference type="Proteomes" id="UP000223738"/>
    </source>
</evidence>
<name>A0A1S5R141_9CAUD</name>
<reference evidence="1 2" key="1">
    <citation type="submission" date="2016-03" db="EMBL/GenBank/DDBJ databases">
        <title>Characterization of pf16 and phiPMW: Two novel phages infecting Pseudomonas putida PpG1.</title>
        <authorList>
            <person name="Magill D.J."/>
            <person name="Krylov V.N."/>
            <person name="Allen C.C.R."/>
            <person name="McGrath J.W."/>
            <person name="Quinn J.P."/>
            <person name="Kulakov L.A."/>
        </authorList>
    </citation>
    <scope>NUCLEOTIDE SEQUENCE [LARGE SCALE GENOMIC DNA]</scope>
</reference>
<sequence>MSAFKEGQRVVVIGSSKGFNDSSVGKHGVIAIIDNSNLPVLVRFDDDDSDWGCFEEIMLEMSADEAMQHLAKAALALSRAQDEYDEALKIAKKVC</sequence>
<dbReference type="EMBL" id="KU862660">
    <property type="protein sequence ID" value="ANA49131.1"/>
    <property type="molecule type" value="Genomic_DNA"/>
</dbReference>
<dbReference type="Proteomes" id="UP000223738">
    <property type="component" value="Segment"/>
</dbReference>
<evidence type="ECO:0000313" key="1">
    <source>
        <dbReference type="EMBL" id="ANA49131.1"/>
    </source>
</evidence>
<accession>A0A1S5R141</accession>
<gene>
    <name evidence="1" type="ORF">PMW_06</name>
</gene>
<organism evidence="1 2">
    <name type="scientific">Pseudomonas phage phiPMW</name>
    <dbReference type="NCBI Taxonomy" id="1815582"/>
    <lineage>
        <taxon>Viruses</taxon>
        <taxon>Duplodnaviria</taxon>
        <taxon>Heunggongvirae</taxon>
        <taxon>Uroviricota</taxon>
        <taxon>Caudoviricetes</taxon>
        <taxon>Plaisancevirus</taxon>
        <taxon>Plaisancevirus PMW</taxon>
    </lineage>
</organism>